<proteinExistence type="predicted"/>
<name>L1INF5_GUITC</name>
<dbReference type="Proteomes" id="UP000011087">
    <property type="component" value="Unassembled WGS sequence"/>
</dbReference>
<evidence type="ECO:0000313" key="4">
    <source>
        <dbReference type="Proteomes" id="UP000011087"/>
    </source>
</evidence>
<reference evidence="2 4" key="1">
    <citation type="journal article" date="2012" name="Nature">
        <title>Algal genomes reveal evolutionary mosaicism and the fate of nucleomorphs.</title>
        <authorList>
            <consortium name="DOE Joint Genome Institute"/>
            <person name="Curtis B.A."/>
            <person name="Tanifuji G."/>
            <person name="Burki F."/>
            <person name="Gruber A."/>
            <person name="Irimia M."/>
            <person name="Maruyama S."/>
            <person name="Arias M.C."/>
            <person name="Ball S.G."/>
            <person name="Gile G.H."/>
            <person name="Hirakawa Y."/>
            <person name="Hopkins J.F."/>
            <person name="Kuo A."/>
            <person name="Rensing S.A."/>
            <person name="Schmutz J."/>
            <person name="Symeonidi A."/>
            <person name="Elias M."/>
            <person name="Eveleigh R.J."/>
            <person name="Herman E.K."/>
            <person name="Klute M.J."/>
            <person name="Nakayama T."/>
            <person name="Obornik M."/>
            <person name="Reyes-Prieto A."/>
            <person name="Armbrust E.V."/>
            <person name="Aves S.J."/>
            <person name="Beiko R.G."/>
            <person name="Coutinho P."/>
            <person name="Dacks J.B."/>
            <person name="Durnford D.G."/>
            <person name="Fast N.M."/>
            <person name="Green B.R."/>
            <person name="Grisdale C.J."/>
            <person name="Hempel F."/>
            <person name="Henrissat B."/>
            <person name="Hoppner M.P."/>
            <person name="Ishida K."/>
            <person name="Kim E."/>
            <person name="Koreny L."/>
            <person name="Kroth P.G."/>
            <person name="Liu Y."/>
            <person name="Malik S.B."/>
            <person name="Maier U.G."/>
            <person name="McRose D."/>
            <person name="Mock T."/>
            <person name="Neilson J.A."/>
            <person name="Onodera N.T."/>
            <person name="Poole A.M."/>
            <person name="Pritham E.J."/>
            <person name="Richards T.A."/>
            <person name="Rocap G."/>
            <person name="Roy S.W."/>
            <person name="Sarai C."/>
            <person name="Schaack S."/>
            <person name="Shirato S."/>
            <person name="Slamovits C.H."/>
            <person name="Spencer D.F."/>
            <person name="Suzuki S."/>
            <person name="Worden A.Z."/>
            <person name="Zauner S."/>
            <person name="Barry K."/>
            <person name="Bell C."/>
            <person name="Bharti A.K."/>
            <person name="Crow J.A."/>
            <person name="Grimwood J."/>
            <person name="Kramer R."/>
            <person name="Lindquist E."/>
            <person name="Lucas S."/>
            <person name="Salamov A."/>
            <person name="McFadden G.I."/>
            <person name="Lane C.E."/>
            <person name="Keeling P.J."/>
            <person name="Gray M.W."/>
            <person name="Grigoriev I.V."/>
            <person name="Archibald J.M."/>
        </authorList>
    </citation>
    <scope>NUCLEOTIDE SEQUENCE</scope>
    <source>
        <strain evidence="2 4">CCMP2712</strain>
    </source>
</reference>
<dbReference type="HOGENOM" id="CLU_654621_0_0_1"/>
<feature type="compositionally biased region" description="Basic and acidic residues" evidence="1">
    <location>
        <begin position="216"/>
        <end position="230"/>
    </location>
</feature>
<dbReference type="GeneID" id="17294143"/>
<feature type="region of interest" description="Disordered" evidence="1">
    <location>
        <begin position="25"/>
        <end position="81"/>
    </location>
</feature>
<feature type="compositionally biased region" description="Acidic residues" evidence="1">
    <location>
        <begin position="66"/>
        <end position="80"/>
    </location>
</feature>
<dbReference type="AlphaFoldDB" id="L1INF5"/>
<reference evidence="3" key="3">
    <citation type="submission" date="2016-03" db="UniProtKB">
        <authorList>
            <consortium name="EnsemblProtists"/>
        </authorList>
    </citation>
    <scope>IDENTIFICATION</scope>
</reference>
<gene>
    <name evidence="2" type="ORF">GUITHDRAFT_145032</name>
</gene>
<evidence type="ECO:0000256" key="1">
    <source>
        <dbReference type="SAM" id="MobiDB-lite"/>
    </source>
</evidence>
<sequence>MKADEDAMLRLSHRVKKKFLRIADDGSKGGKRSVEAAASGVAARRQWKQSSLTIDEGPDTTRALEEGDGEGAGDEVDGDDDSRAASRIRLFLRRLSKVSETDSLSICTDQDELNEMGTYSQKGNLPKIQTSTPSRHLQKYSESPVCPNSTFIVPTNMQAFGKNFQKRKSRFLGSEDPKIVDDVLEADHSLEGLVEGEDDEDEGEEEEEEEEENERGDDKDKDNVTGEKGEGASLRQGRKYEAATANTLTDHNPMFKSHKNLQRAPNSPIFSLDEEKEVLERVKRLDLTNTKMSRKIARLALAKDQDQVVHRADIRIGEVIRGEVGNFPQVCVFRLSFSRSSHLNTLRNKKAVRETLSSVRRTLASSHAPRVSKAPSSCRTSTPRVSETLEKLFRAAGVVDNSEDEELAAWTERGNGDDKQ</sequence>
<feature type="region of interest" description="Disordered" evidence="1">
    <location>
        <begin position="189"/>
        <end position="267"/>
    </location>
</feature>
<dbReference type="PaxDb" id="55529-EKX37330"/>
<reference evidence="4" key="2">
    <citation type="submission" date="2012-11" db="EMBL/GenBank/DDBJ databases">
        <authorList>
            <person name="Kuo A."/>
            <person name="Curtis B.A."/>
            <person name="Tanifuji G."/>
            <person name="Burki F."/>
            <person name="Gruber A."/>
            <person name="Irimia M."/>
            <person name="Maruyama S."/>
            <person name="Arias M.C."/>
            <person name="Ball S.G."/>
            <person name="Gile G.H."/>
            <person name="Hirakawa Y."/>
            <person name="Hopkins J.F."/>
            <person name="Rensing S.A."/>
            <person name="Schmutz J."/>
            <person name="Symeonidi A."/>
            <person name="Elias M."/>
            <person name="Eveleigh R.J."/>
            <person name="Herman E.K."/>
            <person name="Klute M.J."/>
            <person name="Nakayama T."/>
            <person name="Obornik M."/>
            <person name="Reyes-Prieto A."/>
            <person name="Armbrust E.V."/>
            <person name="Aves S.J."/>
            <person name="Beiko R.G."/>
            <person name="Coutinho P."/>
            <person name="Dacks J.B."/>
            <person name="Durnford D.G."/>
            <person name="Fast N.M."/>
            <person name="Green B.R."/>
            <person name="Grisdale C."/>
            <person name="Hempe F."/>
            <person name="Henrissat B."/>
            <person name="Hoppner M.P."/>
            <person name="Ishida K.-I."/>
            <person name="Kim E."/>
            <person name="Koreny L."/>
            <person name="Kroth P.G."/>
            <person name="Liu Y."/>
            <person name="Malik S.-B."/>
            <person name="Maier U.G."/>
            <person name="McRose D."/>
            <person name="Mock T."/>
            <person name="Neilson J.A."/>
            <person name="Onodera N.T."/>
            <person name="Poole A.M."/>
            <person name="Pritham E.J."/>
            <person name="Richards T.A."/>
            <person name="Rocap G."/>
            <person name="Roy S.W."/>
            <person name="Sarai C."/>
            <person name="Schaack S."/>
            <person name="Shirato S."/>
            <person name="Slamovits C.H."/>
            <person name="Spencer D.F."/>
            <person name="Suzuki S."/>
            <person name="Worden A.Z."/>
            <person name="Zauner S."/>
            <person name="Barry K."/>
            <person name="Bell C."/>
            <person name="Bharti A.K."/>
            <person name="Crow J.A."/>
            <person name="Grimwood J."/>
            <person name="Kramer R."/>
            <person name="Lindquist E."/>
            <person name="Lucas S."/>
            <person name="Salamov A."/>
            <person name="McFadden G.I."/>
            <person name="Lane C.E."/>
            <person name="Keeling P.J."/>
            <person name="Gray M.W."/>
            <person name="Grigoriev I.V."/>
            <person name="Archibald J.M."/>
        </authorList>
    </citation>
    <scope>NUCLEOTIDE SEQUENCE</scope>
    <source>
        <strain evidence="4">CCMP2712</strain>
    </source>
</reference>
<feature type="compositionally biased region" description="Acidic residues" evidence="1">
    <location>
        <begin position="194"/>
        <end position="215"/>
    </location>
</feature>
<feature type="compositionally biased region" description="Polar residues" evidence="1">
    <location>
        <begin position="117"/>
        <end position="135"/>
    </location>
</feature>
<protein>
    <submittedName>
        <fullName evidence="2 3">Uncharacterized protein</fullName>
    </submittedName>
</protein>
<organism evidence="2">
    <name type="scientific">Guillardia theta (strain CCMP2712)</name>
    <name type="common">Cryptophyte</name>
    <dbReference type="NCBI Taxonomy" id="905079"/>
    <lineage>
        <taxon>Eukaryota</taxon>
        <taxon>Cryptophyceae</taxon>
        <taxon>Pyrenomonadales</taxon>
        <taxon>Geminigeraceae</taxon>
        <taxon>Guillardia</taxon>
    </lineage>
</organism>
<feature type="compositionally biased region" description="Basic and acidic residues" evidence="1">
    <location>
        <begin position="25"/>
        <end position="34"/>
    </location>
</feature>
<feature type="region of interest" description="Disordered" evidence="1">
    <location>
        <begin position="363"/>
        <end position="384"/>
    </location>
</feature>
<feature type="region of interest" description="Disordered" evidence="1">
    <location>
        <begin position="117"/>
        <end position="142"/>
    </location>
</feature>
<dbReference type="EnsemblProtists" id="EKX37330">
    <property type="protein sequence ID" value="EKX37330"/>
    <property type="gene ID" value="GUITHDRAFT_145032"/>
</dbReference>
<feature type="compositionally biased region" description="Polar residues" evidence="1">
    <location>
        <begin position="374"/>
        <end position="384"/>
    </location>
</feature>
<dbReference type="EMBL" id="JH993060">
    <property type="protein sequence ID" value="EKX37330.1"/>
    <property type="molecule type" value="Genomic_DNA"/>
</dbReference>
<dbReference type="RefSeq" id="XP_005824310.1">
    <property type="nucleotide sequence ID" value="XM_005824253.1"/>
</dbReference>
<accession>L1INF5</accession>
<evidence type="ECO:0000313" key="3">
    <source>
        <dbReference type="EnsemblProtists" id="EKX37330"/>
    </source>
</evidence>
<evidence type="ECO:0000313" key="2">
    <source>
        <dbReference type="EMBL" id="EKX37330.1"/>
    </source>
</evidence>
<keyword evidence="4" id="KW-1185">Reference proteome</keyword>
<dbReference type="KEGG" id="gtt:GUITHDRAFT_145032"/>